<keyword evidence="9" id="KW-1185">Reference proteome</keyword>
<evidence type="ECO:0000256" key="1">
    <source>
        <dbReference type="ARBA" id="ARBA00004123"/>
    </source>
</evidence>
<dbReference type="InterPro" id="IPR008906">
    <property type="entry name" value="HATC_C_dom"/>
</dbReference>
<keyword evidence="3" id="KW-0863">Zinc-finger</keyword>
<dbReference type="AlphaFoldDB" id="A0A8J5CJE7"/>
<dbReference type="GO" id="GO:0046983">
    <property type="term" value="F:protein dimerization activity"/>
    <property type="evidence" value="ECO:0007669"/>
    <property type="project" value="InterPro"/>
</dbReference>
<dbReference type="EMBL" id="JACEEZ010008607">
    <property type="protein sequence ID" value="KAG0723123.1"/>
    <property type="molecule type" value="Genomic_DNA"/>
</dbReference>
<dbReference type="OrthoDB" id="6373986at2759"/>
<gene>
    <name evidence="8" type="primary">ZBED1_7</name>
    <name evidence="8" type="ORF">GWK47_043231</name>
</gene>
<accession>A0A8J5CJE7</accession>
<keyword evidence="2" id="KW-0479">Metal-binding</keyword>
<dbReference type="Pfam" id="PF05699">
    <property type="entry name" value="Dimer_Tnp_hAT"/>
    <property type="match status" value="1"/>
</dbReference>
<comment type="caution">
    <text evidence="8">The sequence shown here is derived from an EMBL/GenBank/DDBJ whole genome shotgun (WGS) entry which is preliminary data.</text>
</comment>
<reference evidence="8" key="1">
    <citation type="submission" date="2020-07" db="EMBL/GenBank/DDBJ databases">
        <title>The High-quality genome of the commercially important snow crab, Chionoecetes opilio.</title>
        <authorList>
            <person name="Jeong J.-H."/>
            <person name="Ryu S."/>
        </authorList>
    </citation>
    <scope>NUCLEOTIDE SEQUENCE</scope>
    <source>
        <strain evidence="8">MADBK_172401_WGS</strain>
        <tissue evidence="8">Digestive gland</tissue>
    </source>
</reference>
<comment type="subcellular location">
    <subcellularLocation>
        <location evidence="1">Nucleus</location>
    </subcellularLocation>
</comment>
<evidence type="ECO:0000313" key="9">
    <source>
        <dbReference type="Proteomes" id="UP000770661"/>
    </source>
</evidence>
<evidence type="ECO:0000256" key="4">
    <source>
        <dbReference type="ARBA" id="ARBA00022833"/>
    </source>
</evidence>
<evidence type="ECO:0000313" key="8">
    <source>
        <dbReference type="EMBL" id="KAG0723123.1"/>
    </source>
</evidence>
<evidence type="ECO:0000256" key="5">
    <source>
        <dbReference type="ARBA" id="ARBA00023242"/>
    </source>
</evidence>
<feature type="domain" description="HAT C-terminal dimerisation" evidence="7">
    <location>
        <begin position="332"/>
        <end position="408"/>
    </location>
</feature>
<dbReference type="InterPro" id="IPR012337">
    <property type="entry name" value="RNaseH-like_sf"/>
</dbReference>
<dbReference type="GO" id="GO:0005634">
    <property type="term" value="C:nucleus"/>
    <property type="evidence" value="ECO:0007669"/>
    <property type="project" value="UniProtKB-SubCell"/>
</dbReference>
<dbReference type="PANTHER" id="PTHR46481">
    <property type="entry name" value="ZINC FINGER BED DOMAIN-CONTAINING PROTEIN 4"/>
    <property type="match status" value="1"/>
</dbReference>
<dbReference type="SUPFAM" id="SSF53098">
    <property type="entry name" value="Ribonuclease H-like"/>
    <property type="match status" value="1"/>
</dbReference>
<feature type="region of interest" description="Disordered" evidence="6">
    <location>
        <begin position="281"/>
        <end position="304"/>
    </location>
</feature>
<evidence type="ECO:0000259" key="7">
    <source>
        <dbReference type="Pfam" id="PF05699"/>
    </source>
</evidence>
<organism evidence="8 9">
    <name type="scientific">Chionoecetes opilio</name>
    <name type="common">Atlantic snow crab</name>
    <name type="synonym">Cancer opilio</name>
    <dbReference type="NCBI Taxonomy" id="41210"/>
    <lineage>
        <taxon>Eukaryota</taxon>
        <taxon>Metazoa</taxon>
        <taxon>Ecdysozoa</taxon>
        <taxon>Arthropoda</taxon>
        <taxon>Crustacea</taxon>
        <taxon>Multicrustacea</taxon>
        <taxon>Malacostraca</taxon>
        <taxon>Eumalacostraca</taxon>
        <taxon>Eucarida</taxon>
        <taxon>Decapoda</taxon>
        <taxon>Pleocyemata</taxon>
        <taxon>Brachyura</taxon>
        <taxon>Eubrachyura</taxon>
        <taxon>Majoidea</taxon>
        <taxon>Majidae</taxon>
        <taxon>Chionoecetes</taxon>
    </lineage>
</organism>
<protein>
    <submittedName>
        <fullName evidence="8">Zinc finger BED domain-containing protein 1</fullName>
    </submittedName>
</protein>
<evidence type="ECO:0000256" key="2">
    <source>
        <dbReference type="ARBA" id="ARBA00022723"/>
    </source>
</evidence>
<dbReference type="Proteomes" id="UP000770661">
    <property type="component" value="Unassembled WGS sequence"/>
</dbReference>
<sequence length="419" mass="47040">MSPLFHLLQLTYGEHIANDLSEVLQSWNLETGKICSITTDGAPNIMAAVRLLMGEGHYHVPCMAHLLNLCVFRVLERTSSINDVIEKVKQIVTYFRRSISSSDALRAAQRQKGVLVPLELIQAVQTRWNSTFYSLQRFAELAGCVSQVLLSKDHRTAPPMLTSEELAVANYLVAVLGPFDKATKEISGEKYVTASIVLPMVNCLRTAVAEGSSVSEGDVVPLTDISAELLQEIDKRLVILENNSLLASATVLDPRFKLLHFQVPINTGNILQWLSREMNSEVSSSSTPQRTTAKDVSSRPSKDVPFWDLHDRMSRRSNTREMPATSTELHPELKLYLTLPQEERTKCPLKFWSDRDKTFPTLSRLAFKYLTVMGSSVPSERVVSRLNAIASHKRNRLSPAHIDMLIFMSSIERDVWFGN</sequence>
<keyword evidence="5" id="KW-0539">Nucleus</keyword>
<feature type="compositionally biased region" description="Basic and acidic residues" evidence="6">
    <location>
        <begin position="292"/>
        <end position="302"/>
    </location>
</feature>
<dbReference type="InterPro" id="IPR052035">
    <property type="entry name" value="ZnF_BED_domain_contain"/>
</dbReference>
<evidence type="ECO:0000256" key="6">
    <source>
        <dbReference type="SAM" id="MobiDB-lite"/>
    </source>
</evidence>
<dbReference type="PANTHER" id="PTHR46481:SF10">
    <property type="entry name" value="ZINC FINGER BED DOMAIN-CONTAINING PROTEIN 39"/>
    <property type="match status" value="1"/>
</dbReference>
<keyword evidence="4" id="KW-0862">Zinc</keyword>
<evidence type="ECO:0000256" key="3">
    <source>
        <dbReference type="ARBA" id="ARBA00022771"/>
    </source>
</evidence>
<proteinExistence type="predicted"/>
<name>A0A8J5CJE7_CHIOP</name>
<dbReference type="GO" id="GO:0008270">
    <property type="term" value="F:zinc ion binding"/>
    <property type="evidence" value="ECO:0007669"/>
    <property type="project" value="UniProtKB-KW"/>
</dbReference>